<evidence type="ECO:0000256" key="5">
    <source>
        <dbReference type="ARBA" id="ARBA00022741"/>
    </source>
</evidence>
<dbReference type="PANTHER" id="PTHR11846">
    <property type="entry name" value="ADENYLOSUCCINATE SYNTHETASE"/>
    <property type="match status" value="1"/>
</dbReference>
<dbReference type="InterPro" id="IPR042110">
    <property type="entry name" value="Adenylosuccinate_synth_dom2"/>
</dbReference>
<evidence type="ECO:0000256" key="1">
    <source>
        <dbReference type="ARBA" id="ARBA00001946"/>
    </source>
</evidence>
<dbReference type="Pfam" id="PF00709">
    <property type="entry name" value="Adenylsucc_synt"/>
    <property type="match status" value="1"/>
</dbReference>
<comment type="cofactor">
    <cofactor evidence="1">
        <name>Mg(2+)</name>
        <dbReference type="ChEBI" id="CHEBI:18420"/>
    </cofactor>
</comment>
<keyword evidence="6" id="KW-0658">Purine biosynthesis</keyword>
<dbReference type="InterPro" id="IPR033128">
    <property type="entry name" value="Adenylosuccin_syn_Lys_AS"/>
</dbReference>
<dbReference type="PROSITE" id="PS00513">
    <property type="entry name" value="ADENYLOSUCCIN_SYN_2"/>
    <property type="match status" value="1"/>
</dbReference>
<evidence type="ECO:0000256" key="6">
    <source>
        <dbReference type="ARBA" id="ARBA00022755"/>
    </source>
</evidence>
<dbReference type="AlphaFoldDB" id="A0A6J6YBD7"/>
<proteinExistence type="inferred from homology"/>
<dbReference type="Gene3D" id="1.10.300.10">
    <property type="entry name" value="Adenylosuccinate Synthetase, subunit A, domain 2"/>
    <property type="match status" value="1"/>
</dbReference>
<evidence type="ECO:0000256" key="2">
    <source>
        <dbReference type="ARBA" id="ARBA00011738"/>
    </source>
</evidence>
<protein>
    <submittedName>
        <fullName evidence="9">Unannotated protein</fullName>
    </submittedName>
</protein>
<sequence length="423" mass="45896">MPVTVVVGTQWGDEGKAKVIDLLAESHQIVARYQGGHNAGHTVVVGDQKYALQLVPSGVFYGHVTPVIGNGVVVDMPTLFNEIDTLESRGISCARLKVSSLAHLIFPWHQSHDALSESGLGENKIGTTLKGIGPAYADKARRVGIRVGDVRDPKRFKTLVHERAVAEQKVLTALGGEKLEIDAIVTKFVDLAVRLVPYVCDTVNFLHESLERKENLLLEGAQATFLDIDHGTYPFVTSSNPIAGGACAGAGLGPRDITRIVGIAKAYTTRVGSGPFPSELIGELGDKVVDIGHEFGTVTGRRRRPGWLDLVMLRHAVRLNSLTEIALTKLDVLDTFETVRVCVGYELNGKLLAGYPDDAQLLGEITAKYVDLPGWKSSVRMIRSYTDLPKQARSLIELVEQHCGVPVSIIGVGPERNECVMRK</sequence>
<dbReference type="InterPro" id="IPR042111">
    <property type="entry name" value="Adenylosuccinate_synth_dom3"/>
</dbReference>
<dbReference type="Gene3D" id="3.90.170.10">
    <property type="entry name" value="Adenylosuccinate Synthetase, subunit A, domain 3"/>
    <property type="match status" value="1"/>
</dbReference>
<dbReference type="FunFam" id="3.90.170.10:FF:000001">
    <property type="entry name" value="Adenylosuccinate synthetase"/>
    <property type="match status" value="1"/>
</dbReference>
<dbReference type="InterPro" id="IPR001114">
    <property type="entry name" value="Adenylosuccinate_synthetase"/>
</dbReference>
<evidence type="ECO:0000256" key="3">
    <source>
        <dbReference type="ARBA" id="ARBA00022598"/>
    </source>
</evidence>
<organism evidence="9">
    <name type="scientific">freshwater metagenome</name>
    <dbReference type="NCBI Taxonomy" id="449393"/>
    <lineage>
        <taxon>unclassified sequences</taxon>
        <taxon>metagenomes</taxon>
        <taxon>ecological metagenomes</taxon>
    </lineage>
</organism>
<dbReference type="InterPro" id="IPR018220">
    <property type="entry name" value="Adenylosuccin_syn_GTP-bd"/>
</dbReference>
<keyword evidence="7" id="KW-0460">Magnesium</keyword>
<gene>
    <name evidence="9" type="ORF">UFOPK3026_00835</name>
</gene>
<dbReference type="GO" id="GO:0004019">
    <property type="term" value="F:adenylosuccinate synthase activity"/>
    <property type="evidence" value="ECO:0007669"/>
    <property type="project" value="InterPro"/>
</dbReference>
<dbReference type="Gene3D" id="3.40.440.10">
    <property type="entry name" value="Adenylosuccinate Synthetase, subunit A, domain 1"/>
    <property type="match status" value="1"/>
</dbReference>
<name>A0A6J6YBD7_9ZZZZ</name>
<dbReference type="NCBIfam" id="TIGR00184">
    <property type="entry name" value="purA"/>
    <property type="match status" value="1"/>
</dbReference>
<dbReference type="PANTHER" id="PTHR11846:SF0">
    <property type="entry name" value="ADENYLOSUCCINATE SYNTHETASE"/>
    <property type="match status" value="1"/>
</dbReference>
<reference evidence="9" key="1">
    <citation type="submission" date="2020-05" db="EMBL/GenBank/DDBJ databases">
        <authorList>
            <person name="Chiriac C."/>
            <person name="Salcher M."/>
            <person name="Ghai R."/>
            <person name="Kavagutti S V."/>
        </authorList>
    </citation>
    <scope>NUCLEOTIDE SEQUENCE</scope>
</reference>
<dbReference type="GO" id="GO:0044208">
    <property type="term" value="P:'de novo' AMP biosynthetic process"/>
    <property type="evidence" value="ECO:0007669"/>
    <property type="project" value="TreeGrafter"/>
</dbReference>
<keyword evidence="8" id="KW-0342">GTP-binding</keyword>
<dbReference type="SMART" id="SM00788">
    <property type="entry name" value="Adenylsucc_synt"/>
    <property type="match status" value="1"/>
</dbReference>
<dbReference type="FunFam" id="1.10.300.10:FF:000001">
    <property type="entry name" value="Adenylosuccinate synthetase"/>
    <property type="match status" value="1"/>
</dbReference>
<keyword evidence="3" id="KW-0436">Ligase</keyword>
<keyword evidence="4" id="KW-0479">Metal-binding</keyword>
<evidence type="ECO:0000256" key="7">
    <source>
        <dbReference type="ARBA" id="ARBA00022842"/>
    </source>
</evidence>
<dbReference type="GO" id="GO:0005737">
    <property type="term" value="C:cytoplasm"/>
    <property type="evidence" value="ECO:0007669"/>
    <property type="project" value="TreeGrafter"/>
</dbReference>
<dbReference type="GO" id="GO:0005525">
    <property type="term" value="F:GTP binding"/>
    <property type="evidence" value="ECO:0007669"/>
    <property type="project" value="UniProtKB-KW"/>
</dbReference>
<evidence type="ECO:0000256" key="4">
    <source>
        <dbReference type="ARBA" id="ARBA00022723"/>
    </source>
</evidence>
<accession>A0A6J6YBD7</accession>
<dbReference type="SUPFAM" id="SSF52540">
    <property type="entry name" value="P-loop containing nucleoside triphosphate hydrolases"/>
    <property type="match status" value="1"/>
</dbReference>
<keyword evidence="5" id="KW-0547">Nucleotide-binding</keyword>
<dbReference type="InterPro" id="IPR027417">
    <property type="entry name" value="P-loop_NTPase"/>
</dbReference>
<dbReference type="InterPro" id="IPR042109">
    <property type="entry name" value="Adenylosuccinate_synth_dom1"/>
</dbReference>
<evidence type="ECO:0000256" key="8">
    <source>
        <dbReference type="ARBA" id="ARBA00023134"/>
    </source>
</evidence>
<comment type="subunit">
    <text evidence="2">Homodimer.</text>
</comment>
<dbReference type="GO" id="GO:0046040">
    <property type="term" value="P:IMP metabolic process"/>
    <property type="evidence" value="ECO:0007669"/>
    <property type="project" value="TreeGrafter"/>
</dbReference>
<dbReference type="EMBL" id="CAFAAP010000118">
    <property type="protein sequence ID" value="CAB4806339.1"/>
    <property type="molecule type" value="Genomic_DNA"/>
</dbReference>
<dbReference type="CDD" id="cd03108">
    <property type="entry name" value="AdSS"/>
    <property type="match status" value="1"/>
</dbReference>
<dbReference type="HAMAP" id="MF_00011">
    <property type="entry name" value="Adenylosucc_synth"/>
    <property type="match status" value="1"/>
</dbReference>
<evidence type="ECO:0000313" key="9">
    <source>
        <dbReference type="EMBL" id="CAB4806339.1"/>
    </source>
</evidence>
<dbReference type="NCBIfam" id="NF002223">
    <property type="entry name" value="PRK01117.1"/>
    <property type="match status" value="1"/>
</dbReference>
<dbReference type="PROSITE" id="PS01266">
    <property type="entry name" value="ADENYLOSUCCIN_SYN_1"/>
    <property type="match status" value="1"/>
</dbReference>
<dbReference type="GO" id="GO:0046872">
    <property type="term" value="F:metal ion binding"/>
    <property type="evidence" value="ECO:0007669"/>
    <property type="project" value="UniProtKB-KW"/>
</dbReference>